<comment type="caution">
    <text evidence="1">The sequence shown here is derived from an EMBL/GenBank/DDBJ whole genome shotgun (WGS) entry which is preliminary data.</text>
</comment>
<evidence type="ECO:0000313" key="1">
    <source>
        <dbReference type="EMBL" id="MDR7306172.1"/>
    </source>
</evidence>
<dbReference type="EMBL" id="JAVDXO010000002">
    <property type="protein sequence ID" value="MDR7306172.1"/>
    <property type="molecule type" value="Genomic_DNA"/>
</dbReference>
<reference evidence="1 2" key="1">
    <citation type="submission" date="2023-07" db="EMBL/GenBank/DDBJ databases">
        <title>Sorghum-associated microbial communities from plants grown in Nebraska, USA.</title>
        <authorList>
            <person name="Schachtman D."/>
        </authorList>
    </citation>
    <scope>NUCLEOTIDE SEQUENCE [LARGE SCALE GENOMIC DNA]</scope>
    <source>
        <strain evidence="1 2">BE308</strain>
    </source>
</reference>
<gene>
    <name evidence="1" type="ORF">J2X15_001450</name>
</gene>
<proteinExistence type="predicted"/>
<protein>
    <submittedName>
        <fullName evidence="1">Uncharacterized protein</fullName>
    </submittedName>
</protein>
<organism evidence="1 2">
    <name type="scientific">Rhodoferax saidenbachensis</name>
    <dbReference type="NCBI Taxonomy" id="1484693"/>
    <lineage>
        <taxon>Bacteria</taxon>
        <taxon>Pseudomonadati</taxon>
        <taxon>Pseudomonadota</taxon>
        <taxon>Betaproteobacteria</taxon>
        <taxon>Burkholderiales</taxon>
        <taxon>Comamonadaceae</taxon>
        <taxon>Rhodoferax</taxon>
    </lineage>
</organism>
<dbReference type="RefSeq" id="WP_310340868.1">
    <property type="nucleotide sequence ID" value="NZ_JAVDXO010000002.1"/>
</dbReference>
<name>A0ABU1ZKU4_9BURK</name>
<accession>A0ABU1ZKU4</accession>
<keyword evidence="2" id="KW-1185">Reference proteome</keyword>
<dbReference type="Proteomes" id="UP001268089">
    <property type="component" value="Unassembled WGS sequence"/>
</dbReference>
<sequence>MLGFYRFHVISVFLENFANKSTVVLFNLKDKIMLRGLFSLQFWKFQPRSWMAFIAMATLVAGGVSATNYSLWINGRNGGGAVGNYADFTYWGSSSTAAGVNKKAVNWDGTSRISTSNGIIRNALDCYCTGQNWCYIAVHSAGNLQIGYAMSLFGGTTRNIKTPSPGSDGTCGDAGGTQTGWNIKWVDVAGGAAGGSELADLGSWAVSDALTQDLRTATARAMYDHNQTRSKWFYMYAGANGTAYSALLPGQDDEAVAYHSSGGTSGSSGRSLCNPSDWLCNDLKLGVATNEGSSTKWSYHSVTFRDDSESFNHYTNGSWGGIVSKVRTDMVTNAQ</sequence>
<evidence type="ECO:0000313" key="2">
    <source>
        <dbReference type="Proteomes" id="UP001268089"/>
    </source>
</evidence>